<dbReference type="NCBIfam" id="TIGR04128">
    <property type="entry name" value="exoso_Fjoh_1448"/>
    <property type="match status" value="1"/>
</dbReference>
<keyword evidence="4 8" id="KW-0812">Transmembrane</keyword>
<keyword evidence="5" id="KW-0378">Hydrolase</keyword>
<evidence type="ECO:0000313" key="9">
    <source>
        <dbReference type="EMBL" id="MFD1003019.1"/>
    </source>
</evidence>
<accession>A0ABW3KA52</accession>
<evidence type="ECO:0000256" key="1">
    <source>
        <dbReference type="ARBA" id="ARBA00004651"/>
    </source>
</evidence>
<keyword evidence="6 8" id="KW-1133">Transmembrane helix</keyword>
<comment type="subcellular location">
    <subcellularLocation>
        <location evidence="1">Cell membrane</location>
        <topology evidence="1">Multi-pass membrane protein</topology>
    </subcellularLocation>
</comment>
<feature type="transmembrane region" description="Helical" evidence="8">
    <location>
        <begin position="116"/>
        <end position="138"/>
    </location>
</feature>
<name>A0ABW3KA52_9BACT</name>
<dbReference type="EMBL" id="JBHTKA010000015">
    <property type="protein sequence ID" value="MFD1003019.1"/>
    <property type="molecule type" value="Genomic_DNA"/>
</dbReference>
<dbReference type="InterPro" id="IPR019127">
    <property type="entry name" value="Exosortase"/>
</dbReference>
<feature type="transmembrane region" description="Helical" evidence="8">
    <location>
        <begin position="12"/>
        <end position="33"/>
    </location>
</feature>
<dbReference type="InterPro" id="IPR026323">
    <property type="entry name" value="Exosortase-related_prot_XrtF"/>
</dbReference>
<comment type="caution">
    <text evidence="9">The sequence shown here is derived from an EMBL/GenBank/DDBJ whole genome shotgun (WGS) entry which is preliminary data.</text>
</comment>
<evidence type="ECO:0000313" key="10">
    <source>
        <dbReference type="Proteomes" id="UP001597112"/>
    </source>
</evidence>
<evidence type="ECO:0000256" key="8">
    <source>
        <dbReference type="SAM" id="Phobius"/>
    </source>
</evidence>
<keyword evidence="10" id="KW-1185">Reference proteome</keyword>
<dbReference type="Proteomes" id="UP001597112">
    <property type="component" value="Unassembled WGS sequence"/>
</dbReference>
<evidence type="ECO:0000256" key="6">
    <source>
        <dbReference type="ARBA" id="ARBA00022989"/>
    </source>
</evidence>
<gene>
    <name evidence="9" type="primary">xrtF</name>
    <name evidence="9" type="ORF">ACFQ21_27080</name>
</gene>
<evidence type="ECO:0000256" key="2">
    <source>
        <dbReference type="ARBA" id="ARBA00022475"/>
    </source>
</evidence>
<feature type="transmembrane region" description="Helical" evidence="8">
    <location>
        <begin position="92"/>
        <end position="109"/>
    </location>
</feature>
<reference evidence="10" key="1">
    <citation type="journal article" date="2019" name="Int. J. Syst. Evol. Microbiol.">
        <title>The Global Catalogue of Microorganisms (GCM) 10K type strain sequencing project: providing services to taxonomists for standard genome sequencing and annotation.</title>
        <authorList>
            <consortium name="The Broad Institute Genomics Platform"/>
            <consortium name="The Broad Institute Genome Sequencing Center for Infectious Disease"/>
            <person name="Wu L."/>
            <person name="Ma J."/>
        </authorList>
    </citation>
    <scope>NUCLEOTIDE SEQUENCE [LARGE SCALE GENOMIC DNA]</scope>
    <source>
        <strain evidence="10">CCUG 58938</strain>
    </source>
</reference>
<keyword evidence="7 8" id="KW-0472">Membrane</keyword>
<protein>
    <submittedName>
        <fullName evidence="9">Exosortase family protein XrtF</fullName>
    </submittedName>
</protein>
<proteinExistence type="predicted"/>
<evidence type="ECO:0000256" key="5">
    <source>
        <dbReference type="ARBA" id="ARBA00022801"/>
    </source>
</evidence>
<dbReference type="InterPro" id="IPR026392">
    <property type="entry name" value="Exo/Archaeosortase_dom"/>
</dbReference>
<keyword evidence="3" id="KW-0645">Protease</keyword>
<evidence type="ECO:0000256" key="3">
    <source>
        <dbReference type="ARBA" id="ARBA00022670"/>
    </source>
</evidence>
<dbReference type="Pfam" id="PF09721">
    <property type="entry name" value="Exosortase_EpsH"/>
    <property type="match status" value="1"/>
</dbReference>
<keyword evidence="2" id="KW-1003">Cell membrane</keyword>
<evidence type="ECO:0000256" key="7">
    <source>
        <dbReference type="ARBA" id="ARBA00023136"/>
    </source>
</evidence>
<dbReference type="NCBIfam" id="TIGR04178">
    <property type="entry name" value="exo_archaeo"/>
    <property type="match status" value="1"/>
</dbReference>
<organism evidence="9 10">
    <name type="scientific">Ohtaekwangia kribbensis</name>
    <dbReference type="NCBI Taxonomy" id="688913"/>
    <lineage>
        <taxon>Bacteria</taxon>
        <taxon>Pseudomonadati</taxon>
        <taxon>Bacteroidota</taxon>
        <taxon>Cytophagia</taxon>
        <taxon>Cytophagales</taxon>
        <taxon>Fulvivirgaceae</taxon>
        <taxon>Ohtaekwangia</taxon>
    </lineage>
</organism>
<evidence type="ECO:0000256" key="4">
    <source>
        <dbReference type="ARBA" id="ARBA00022692"/>
    </source>
</evidence>
<sequence>MASISLKEFKPTIFFLVKFVGLYVVLNLLYGFYITSYHPNPDPITILASNNSAFVLRVFGTDVVAVDSLKKPTTSLVCDGKNIVSVYEGCNGVNVVIVFLAFIIAFGPFTKRMLWFIPLGILCIHLINLGRISLLFWVSNSMPKYMYFTHKYLFTAIIYVAVLILWVWWVRISSADKKQS</sequence>
<feature type="transmembrane region" description="Helical" evidence="8">
    <location>
        <begin position="150"/>
        <end position="170"/>
    </location>
</feature>
<dbReference type="RefSeq" id="WP_377585067.1">
    <property type="nucleotide sequence ID" value="NZ_JBHTKA010000015.1"/>
</dbReference>